<feature type="compositionally biased region" description="Acidic residues" evidence="1">
    <location>
        <begin position="54"/>
        <end position="64"/>
    </location>
</feature>
<feature type="compositionally biased region" description="Polar residues" evidence="1">
    <location>
        <begin position="68"/>
        <end position="78"/>
    </location>
</feature>
<reference evidence="2 3" key="1">
    <citation type="journal article" date="2020" name="G3 (Bethesda)">
        <title>Improved Reference Genome for Cyclotella cryptica CCMP332, a Model for Cell Wall Morphogenesis, Salinity Adaptation, and Lipid Production in Diatoms (Bacillariophyta).</title>
        <authorList>
            <person name="Roberts W.R."/>
            <person name="Downey K.M."/>
            <person name="Ruck E.C."/>
            <person name="Traller J.C."/>
            <person name="Alverson A.J."/>
        </authorList>
    </citation>
    <scope>NUCLEOTIDE SEQUENCE [LARGE SCALE GENOMIC DNA]</scope>
    <source>
        <strain evidence="2 3">CCMP332</strain>
    </source>
</reference>
<feature type="region of interest" description="Disordered" evidence="1">
    <location>
        <begin position="229"/>
        <end position="301"/>
    </location>
</feature>
<dbReference type="EMBL" id="JABMIG020000132">
    <property type="protein sequence ID" value="KAL3790136.1"/>
    <property type="molecule type" value="Genomic_DNA"/>
</dbReference>
<accession>A0ABD3PR01</accession>
<comment type="caution">
    <text evidence="2">The sequence shown here is derived from an EMBL/GenBank/DDBJ whole genome shotgun (WGS) entry which is preliminary data.</text>
</comment>
<dbReference type="AlphaFoldDB" id="A0ABD3PR01"/>
<feature type="compositionally biased region" description="Basic and acidic residues" evidence="1">
    <location>
        <begin position="251"/>
        <end position="267"/>
    </location>
</feature>
<dbReference type="Proteomes" id="UP001516023">
    <property type="component" value="Unassembled WGS sequence"/>
</dbReference>
<organism evidence="2 3">
    <name type="scientific">Cyclotella cryptica</name>
    <dbReference type="NCBI Taxonomy" id="29204"/>
    <lineage>
        <taxon>Eukaryota</taxon>
        <taxon>Sar</taxon>
        <taxon>Stramenopiles</taxon>
        <taxon>Ochrophyta</taxon>
        <taxon>Bacillariophyta</taxon>
        <taxon>Coscinodiscophyceae</taxon>
        <taxon>Thalassiosirophycidae</taxon>
        <taxon>Stephanodiscales</taxon>
        <taxon>Stephanodiscaceae</taxon>
        <taxon>Cyclotella</taxon>
    </lineage>
</organism>
<name>A0ABD3PR01_9STRA</name>
<feature type="region of interest" description="Disordered" evidence="1">
    <location>
        <begin position="53"/>
        <end position="89"/>
    </location>
</feature>
<keyword evidence="3" id="KW-1185">Reference proteome</keyword>
<evidence type="ECO:0000256" key="1">
    <source>
        <dbReference type="SAM" id="MobiDB-lite"/>
    </source>
</evidence>
<protein>
    <submittedName>
        <fullName evidence="2">Uncharacterized protein</fullName>
    </submittedName>
</protein>
<sequence>MSSFFQNLNGYSAGRPTLSQAVVPMMTQGTSCSKSCGTMPSQLFELQTQQSFDNIDDDDDMEDESGNKSRCSGLSQKQKALPKCTGNSSHPYFSSQKSIVESMTQSIKASVKRHRGIRIPPSRYLTLRIEFTESIATSDLPEAWKDKNHHYSSQSKKCVSPIPAKAGFVITPLGTVAEENCTGLSVAMTAYSKGRMGGDADCVEQPLSQQSRLESTSSQFEIDELVLEAEEEQEEEEEEEGFKPFTQMDFQHQEEEVDSKSTEVDRNNRHKNKAAKRTQSEVDNSSPTNHSRCVTPNESNHLPPGTKIFGIPYGNNGSQAYLKCIVRDHRLNPMGEEQYKVEFVQVSGLEKKKQWIPVRKVMRPSEMRKRIESALDKLDGDCLEEMIQSVAEEIGVCPSFVRTVFHRR</sequence>
<gene>
    <name evidence="2" type="ORF">HJC23_009573</name>
</gene>
<feature type="compositionally biased region" description="Polar residues" evidence="1">
    <location>
        <begin position="281"/>
        <end position="300"/>
    </location>
</feature>
<proteinExistence type="predicted"/>
<evidence type="ECO:0000313" key="2">
    <source>
        <dbReference type="EMBL" id="KAL3790136.1"/>
    </source>
</evidence>
<feature type="compositionally biased region" description="Acidic residues" evidence="1">
    <location>
        <begin position="229"/>
        <end position="240"/>
    </location>
</feature>
<evidence type="ECO:0000313" key="3">
    <source>
        <dbReference type="Proteomes" id="UP001516023"/>
    </source>
</evidence>